<comment type="caution">
    <text evidence="1">The sequence shown here is derived from an EMBL/GenBank/DDBJ whole genome shotgun (WGS) entry which is preliminary data.</text>
</comment>
<sequence length="320" mass="35936">MVLHYCSEYLKVVLPIQAAEYFALSLVERDQKLAGWRHSTTQRYESSVVFVDEEGVSLVWYLPDLFSGEVKSRIQQKTTLIQKKLVYFGGDTSTEHVEVDSTPAKKRRKISEHQFVDRKWKPTIFPGVCSFSFTCKGENPAGEVSITPNMCFEEPAGMQAQTEEWLARISEHQILVSLVLSFIHPGLYQAGRRTLEKCCQETSQRTAHWAKRWNSVFTSLTVISGRTSAPHVEPEGASNYFDSLVALGSSSNSILGLRELNVSFRSKSGTGVFFSGQGWTHKVPDWGTGESLSYVSHMHPELIEYGGGNVEQYGLKLPLK</sequence>
<dbReference type="EMBL" id="JBANRG010000017">
    <property type="protein sequence ID" value="KAK7458893.1"/>
    <property type="molecule type" value="Genomic_DNA"/>
</dbReference>
<accession>A0ABR1JJJ7</accession>
<proteinExistence type="predicted"/>
<reference evidence="1 2" key="1">
    <citation type="submission" date="2024-01" db="EMBL/GenBank/DDBJ databases">
        <title>A draft genome for the cacao thread blight pathogen Marasmiellus scandens.</title>
        <authorList>
            <person name="Baruah I.K."/>
            <person name="Leung J."/>
            <person name="Bukari Y."/>
            <person name="Amoako-Attah I."/>
            <person name="Meinhardt L.W."/>
            <person name="Bailey B.A."/>
            <person name="Cohen S.P."/>
        </authorList>
    </citation>
    <scope>NUCLEOTIDE SEQUENCE [LARGE SCALE GENOMIC DNA]</scope>
    <source>
        <strain evidence="1 2">GH-19</strain>
    </source>
</reference>
<name>A0ABR1JJJ7_9AGAR</name>
<protein>
    <submittedName>
        <fullName evidence="1">Uncharacterized protein</fullName>
    </submittedName>
</protein>
<dbReference type="Proteomes" id="UP001498398">
    <property type="component" value="Unassembled WGS sequence"/>
</dbReference>
<gene>
    <name evidence="1" type="ORF">VKT23_009904</name>
</gene>
<evidence type="ECO:0000313" key="1">
    <source>
        <dbReference type="EMBL" id="KAK7458893.1"/>
    </source>
</evidence>
<evidence type="ECO:0000313" key="2">
    <source>
        <dbReference type="Proteomes" id="UP001498398"/>
    </source>
</evidence>
<keyword evidence="2" id="KW-1185">Reference proteome</keyword>
<dbReference type="Gene3D" id="3.60.130.30">
    <property type="match status" value="1"/>
</dbReference>
<organism evidence="1 2">
    <name type="scientific">Marasmiellus scandens</name>
    <dbReference type="NCBI Taxonomy" id="2682957"/>
    <lineage>
        <taxon>Eukaryota</taxon>
        <taxon>Fungi</taxon>
        <taxon>Dikarya</taxon>
        <taxon>Basidiomycota</taxon>
        <taxon>Agaricomycotina</taxon>
        <taxon>Agaricomycetes</taxon>
        <taxon>Agaricomycetidae</taxon>
        <taxon>Agaricales</taxon>
        <taxon>Marasmiineae</taxon>
        <taxon>Omphalotaceae</taxon>
        <taxon>Marasmiellus</taxon>
    </lineage>
</organism>